<comment type="caution">
    <text evidence="2">The sequence shown here is derived from an EMBL/GenBank/DDBJ whole genome shotgun (WGS) entry which is preliminary data.</text>
</comment>
<reference evidence="2 3" key="1">
    <citation type="submission" date="2018-06" db="EMBL/GenBank/DDBJ databases">
        <title>Genomic Encyclopedia of Archaeal and Bacterial Type Strains, Phase II (KMG-II): from individual species to whole genera.</title>
        <authorList>
            <person name="Goeker M."/>
        </authorList>
    </citation>
    <scope>NUCLEOTIDE SEQUENCE [LARGE SCALE GENOMIC DNA]</scope>
    <source>
        <strain evidence="2 3">T4</strain>
    </source>
</reference>
<feature type="chain" id="PRO_5016311532" evidence="1">
    <location>
        <begin position="21"/>
        <end position="236"/>
    </location>
</feature>
<keyword evidence="1" id="KW-0732">Signal</keyword>
<gene>
    <name evidence="2" type="ORF">CLV31_11870</name>
</gene>
<dbReference type="AlphaFoldDB" id="A0A326RLG2"/>
<dbReference type="OrthoDB" id="835373at2"/>
<sequence>MRHLSYFFAFLFLSYLPSFSQTQVASSKKVLVASGTIKQGNFELHRFEGDGERNTSSASGPGFVSAGGTLSDIFTELWPEVEFKISRKFGEELYTLRINSMAPLDQSVLDQIWKQLDQLPEFVTSQTSQNQTGNCLQISSQDQLDKSLYTPKNGVLKKNESSKSRVILEGYTVEELAEKLSQEKRLGRFFFEQAKSAKVYSFSLDASSLDSLREGLKSFGVILQSCNRTIFTYELK</sequence>
<protein>
    <submittedName>
        <fullName evidence="2">Uncharacterized protein</fullName>
    </submittedName>
</protein>
<proteinExistence type="predicted"/>
<evidence type="ECO:0000256" key="1">
    <source>
        <dbReference type="SAM" id="SignalP"/>
    </source>
</evidence>
<organism evidence="2 3">
    <name type="scientific">Algoriphagus aquaeductus</name>
    <dbReference type="NCBI Taxonomy" id="475299"/>
    <lineage>
        <taxon>Bacteria</taxon>
        <taxon>Pseudomonadati</taxon>
        <taxon>Bacteroidota</taxon>
        <taxon>Cytophagia</taxon>
        <taxon>Cytophagales</taxon>
        <taxon>Cyclobacteriaceae</taxon>
        <taxon>Algoriphagus</taxon>
    </lineage>
</organism>
<feature type="signal peptide" evidence="1">
    <location>
        <begin position="1"/>
        <end position="20"/>
    </location>
</feature>
<name>A0A326RLG2_9BACT</name>
<accession>A0A326RLG2</accession>
<dbReference type="RefSeq" id="WP_146250929.1">
    <property type="nucleotide sequence ID" value="NZ_QKTX01000018.1"/>
</dbReference>
<keyword evidence="3" id="KW-1185">Reference proteome</keyword>
<dbReference type="EMBL" id="QKTX01000018">
    <property type="protein sequence ID" value="PZV78094.1"/>
    <property type="molecule type" value="Genomic_DNA"/>
</dbReference>
<dbReference type="Proteomes" id="UP000248917">
    <property type="component" value="Unassembled WGS sequence"/>
</dbReference>
<evidence type="ECO:0000313" key="2">
    <source>
        <dbReference type="EMBL" id="PZV78094.1"/>
    </source>
</evidence>
<evidence type="ECO:0000313" key="3">
    <source>
        <dbReference type="Proteomes" id="UP000248917"/>
    </source>
</evidence>